<evidence type="ECO:0000259" key="2">
    <source>
        <dbReference type="Pfam" id="PF04715"/>
    </source>
</evidence>
<proteinExistence type="predicted"/>
<dbReference type="InterPro" id="IPR015890">
    <property type="entry name" value="Chorismate_C"/>
</dbReference>
<dbReference type="Pfam" id="PF04715">
    <property type="entry name" value="Anth_synt_I_N"/>
    <property type="match status" value="1"/>
</dbReference>
<dbReference type="InterPro" id="IPR019999">
    <property type="entry name" value="Anth_synth_I-like"/>
</dbReference>
<dbReference type="SUPFAM" id="SSF56322">
    <property type="entry name" value="ADC synthase"/>
    <property type="match status" value="1"/>
</dbReference>
<evidence type="ECO:0000313" key="4">
    <source>
        <dbReference type="Proteomes" id="UP000231383"/>
    </source>
</evidence>
<evidence type="ECO:0000313" key="3">
    <source>
        <dbReference type="EMBL" id="PJC30348.1"/>
    </source>
</evidence>
<dbReference type="Pfam" id="PF00425">
    <property type="entry name" value="Chorismate_bind"/>
    <property type="match status" value="1"/>
</dbReference>
<evidence type="ECO:0000259" key="1">
    <source>
        <dbReference type="Pfam" id="PF00425"/>
    </source>
</evidence>
<dbReference type="Gene3D" id="3.60.120.10">
    <property type="entry name" value="Anthranilate synthase"/>
    <property type="match status" value="1"/>
</dbReference>
<dbReference type="AlphaFoldDB" id="A0A2M8EWU6"/>
<protein>
    <submittedName>
        <fullName evidence="3">Anthranilate synthase component I</fullName>
    </submittedName>
</protein>
<dbReference type="PANTHER" id="PTHR11236:SF9">
    <property type="entry name" value="ANTHRANILATE SYNTHASE COMPONENT 1"/>
    <property type="match status" value="1"/>
</dbReference>
<dbReference type="PRINTS" id="PR00095">
    <property type="entry name" value="ANTSNTHASEI"/>
</dbReference>
<comment type="caution">
    <text evidence="3">The sequence shown here is derived from an EMBL/GenBank/DDBJ whole genome shotgun (WGS) entry which is preliminary data.</text>
</comment>
<accession>A0A2M8EWU6</accession>
<dbReference type="InterPro" id="IPR005801">
    <property type="entry name" value="ADC_synthase"/>
</dbReference>
<organism evidence="3 4">
    <name type="scientific">Candidatus Roizmanbacteria bacterium CG_4_9_14_0_2_um_filter_39_13</name>
    <dbReference type="NCBI Taxonomy" id="1974839"/>
    <lineage>
        <taxon>Bacteria</taxon>
        <taxon>Candidatus Roizmaniibacteriota</taxon>
    </lineage>
</organism>
<dbReference type="PANTHER" id="PTHR11236">
    <property type="entry name" value="AMINOBENZOATE/ANTHRANILATE SYNTHASE"/>
    <property type="match status" value="1"/>
</dbReference>
<reference evidence="4" key="1">
    <citation type="submission" date="2017-09" db="EMBL/GenBank/DDBJ databases">
        <title>Depth-based differentiation of microbial function through sediment-hosted aquifers and enrichment of novel symbionts in the deep terrestrial subsurface.</title>
        <authorList>
            <person name="Probst A.J."/>
            <person name="Ladd B."/>
            <person name="Jarett J.K."/>
            <person name="Geller-Mcgrath D.E."/>
            <person name="Sieber C.M.K."/>
            <person name="Emerson J.B."/>
            <person name="Anantharaman K."/>
            <person name="Thomas B.C."/>
            <person name="Malmstrom R."/>
            <person name="Stieglmeier M."/>
            <person name="Klingl A."/>
            <person name="Woyke T."/>
            <person name="Ryan C.M."/>
            <person name="Banfield J.F."/>
        </authorList>
    </citation>
    <scope>NUCLEOTIDE SEQUENCE [LARGE SCALE GENOMIC DNA]</scope>
</reference>
<feature type="domain" description="Chorismate-utilising enzyme C-terminal" evidence="1">
    <location>
        <begin position="191"/>
        <end position="444"/>
    </location>
</feature>
<dbReference type="InterPro" id="IPR006805">
    <property type="entry name" value="Anth_synth_I_N"/>
</dbReference>
<dbReference type="GO" id="GO:0000162">
    <property type="term" value="P:L-tryptophan biosynthetic process"/>
    <property type="evidence" value="ECO:0007669"/>
    <property type="project" value="TreeGrafter"/>
</dbReference>
<feature type="domain" description="Anthranilate synthase component I N-terminal" evidence="2">
    <location>
        <begin position="20"/>
        <end position="154"/>
    </location>
</feature>
<name>A0A2M8EWU6_9BACT</name>
<sequence>MKIPKISLSKKPHYVKISKDLDFFELFKKIQKDQDTCFILESLGEESNRSRYSIIGFDPQMIVRSKGSGITLSQQEKTDVVYESENPYFDLQKFLPDRVIARDYAGGLVGYLGFDLFENIEPSVNVKSHPDFDRMKFGIYTDGLVYDKMTREVFYFYYKKNRLRLVKSYLTKQNEVTAAVSVTFKGYSMTKQQYRTVFNRVKNDIRSGLIFQCVVGFQGEYLIEGNEIGIYEKLRRVNPSPHMYYVKFGNQKIIGASPELLFRLRNNVVETFPLAGTIRRGKSLRKDFQLAQTLLNDSKEQAEHKMLVDLHRNDLGRISKIGSVQIQKLMDIKKYSHVQHISSEISGTLDAHQDMFSALVSCYPAGTLTGAPKIEAVKLLEKYETKPRGVYGGAVGHFGFNGDCTFAIPIRTFFIAGNKGYTQAGSGIVLDSEVHKEYEEIMSKLKAMEVALS</sequence>
<dbReference type="EMBL" id="PFSC01000159">
    <property type="protein sequence ID" value="PJC30348.1"/>
    <property type="molecule type" value="Genomic_DNA"/>
</dbReference>
<gene>
    <name evidence="3" type="ORF">CO051_06270</name>
</gene>
<dbReference type="Proteomes" id="UP000231383">
    <property type="component" value="Unassembled WGS sequence"/>
</dbReference>